<accession>A0ABY6L2R3</accession>
<feature type="domain" description="DUF5641" evidence="1">
    <location>
        <begin position="1"/>
        <end position="31"/>
    </location>
</feature>
<dbReference type="InterPro" id="IPR040676">
    <property type="entry name" value="DUF5641"/>
</dbReference>
<dbReference type="EMBL" id="CP092875">
    <property type="protein sequence ID" value="UYV75432.1"/>
    <property type="molecule type" value="Genomic_DNA"/>
</dbReference>
<reference evidence="2 3" key="1">
    <citation type="submission" date="2022-01" db="EMBL/GenBank/DDBJ databases">
        <title>A chromosomal length assembly of Cordylochernes scorpioides.</title>
        <authorList>
            <person name="Zeh D."/>
            <person name="Zeh J."/>
        </authorList>
    </citation>
    <scope>NUCLEOTIDE SEQUENCE [LARGE SCALE GENOMIC DNA]</scope>
    <source>
        <strain evidence="2">IN4F17</strain>
        <tissue evidence="2">Whole Body</tissue>
    </source>
</reference>
<keyword evidence="3" id="KW-1185">Reference proteome</keyword>
<organism evidence="2 3">
    <name type="scientific">Cordylochernes scorpioides</name>
    <dbReference type="NCBI Taxonomy" id="51811"/>
    <lineage>
        <taxon>Eukaryota</taxon>
        <taxon>Metazoa</taxon>
        <taxon>Ecdysozoa</taxon>
        <taxon>Arthropoda</taxon>
        <taxon>Chelicerata</taxon>
        <taxon>Arachnida</taxon>
        <taxon>Pseudoscorpiones</taxon>
        <taxon>Cheliferoidea</taxon>
        <taxon>Chernetidae</taxon>
        <taxon>Cordylochernes</taxon>
    </lineage>
</organism>
<dbReference type="Pfam" id="PF18701">
    <property type="entry name" value="DUF5641"/>
    <property type="match status" value="1"/>
</dbReference>
<name>A0ABY6L2R3_9ARAC</name>
<sequence length="87" mass="9580">MGRVVEIHPGKDGLVRVVSIRTKAGLLKRPLIFNPFSGIFTSMVSADDYITTSTPDKTKKFSRRHTAVNSTEATKYCTVLGAVTCQY</sequence>
<protein>
    <recommendedName>
        <fullName evidence="1">DUF5641 domain-containing protein</fullName>
    </recommendedName>
</protein>
<evidence type="ECO:0000259" key="1">
    <source>
        <dbReference type="Pfam" id="PF18701"/>
    </source>
</evidence>
<proteinExistence type="predicted"/>
<evidence type="ECO:0000313" key="2">
    <source>
        <dbReference type="EMBL" id="UYV75432.1"/>
    </source>
</evidence>
<evidence type="ECO:0000313" key="3">
    <source>
        <dbReference type="Proteomes" id="UP001235939"/>
    </source>
</evidence>
<gene>
    <name evidence="2" type="ORF">LAZ67_13000227</name>
</gene>
<dbReference type="Proteomes" id="UP001235939">
    <property type="component" value="Chromosome 13"/>
</dbReference>